<keyword evidence="3" id="KW-0808">Transferase</keyword>
<feature type="transmembrane region" description="Helical" evidence="1">
    <location>
        <begin position="53"/>
        <end position="75"/>
    </location>
</feature>
<dbReference type="RefSeq" id="WP_067204718.1">
    <property type="nucleotide sequence ID" value="NZ_FLOC01000001.1"/>
</dbReference>
<protein>
    <submittedName>
        <fullName evidence="3">Acyltransferase family protein</fullName>
    </submittedName>
</protein>
<dbReference type="STRING" id="295068.MAQ5080_00371"/>
<dbReference type="GO" id="GO:0016747">
    <property type="term" value="F:acyltransferase activity, transferring groups other than amino-acyl groups"/>
    <property type="evidence" value="ECO:0007669"/>
    <property type="project" value="InterPro"/>
</dbReference>
<dbReference type="Proteomes" id="UP000092627">
    <property type="component" value="Unassembled WGS sequence"/>
</dbReference>
<keyword evidence="4" id="KW-1185">Reference proteome</keyword>
<evidence type="ECO:0000313" key="4">
    <source>
        <dbReference type="Proteomes" id="UP000092627"/>
    </source>
</evidence>
<dbReference type="Pfam" id="PF01757">
    <property type="entry name" value="Acyl_transf_3"/>
    <property type="match status" value="1"/>
</dbReference>
<feature type="transmembrane region" description="Helical" evidence="1">
    <location>
        <begin position="249"/>
        <end position="265"/>
    </location>
</feature>
<dbReference type="PANTHER" id="PTHR23028:SF53">
    <property type="entry name" value="ACYL_TRANSF_3 DOMAIN-CONTAINING PROTEIN"/>
    <property type="match status" value="1"/>
</dbReference>
<dbReference type="PANTHER" id="PTHR23028">
    <property type="entry name" value="ACETYLTRANSFERASE"/>
    <property type="match status" value="1"/>
</dbReference>
<dbReference type="GO" id="GO:0016020">
    <property type="term" value="C:membrane"/>
    <property type="evidence" value="ECO:0007669"/>
    <property type="project" value="TreeGrafter"/>
</dbReference>
<sequence length="367" mass="40999">MTTRNHAHPLAIAAESSDNNFHLIRILCAWGVLVAHSYVLSGSSMPIIDPAQALFGISLGTLCVMVFFAISGFLIQRSLLRSSSLMSYSKARALRLLPALLVVLALTVFILGPLATQLPLSEYFAHASTWRYLLNLNLLDVSTQFPLADVFASNPFPNSVNGSIWTLPFETWMYVMTVGFWLLKKQTLRIAPKAKPILGIATLIVVSVAICVIGAHFLSKQQQLRFDILLFISTFFIGANLYNYRAKIQLSWLLMLLLLSATPWLKDSVIAAVYVPFTIAYSTLVLAYRPAGKIRHYNRLGDYSYGLYIYAFPVQQSLAYWVGVDFIGMVFWSSVLTLPLAMLSWHLIEAPALKLKSKRRLVLKTNG</sequence>
<proteinExistence type="predicted"/>
<feature type="domain" description="Acyltransferase 3" evidence="2">
    <location>
        <begin position="20"/>
        <end position="345"/>
    </location>
</feature>
<feature type="transmembrane region" description="Helical" evidence="1">
    <location>
        <begin position="224"/>
        <end position="242"/>
    </location>
</feature>
<name>A0A1A8T284_9GAMM</name>
<feature type="transmembrane region" description="Helical" evidence="1">
    <location>
        <begin position="303"/>
        <end position="323"/>
    </location>
</feature>
<evidence type="ECO:0000313" key="3">
    <source>
        <dbReference type="EMBL" id="SBS25804.1"/>
    </source>
</evidence>
<dbReference type="InterPro" id="IPR002656">
    <property type="entry name" value="Acyl_transf_3_dom"/>
</dbReference>
<feature type="transmembrane region" description="Helical" evidence="1">
    <location>
        <begin position="96"/>
        <end position="115"/>
    </location>
</feature>
<keyword evidence="1" id="KW-0812">Transmembrane</keyword>
<feature type="transmembrane region" description="Helical" evidence="1">
    <location>
        <begin position="196"/>
        <end position="218"/>
    </location>
</feature>
<evidence type="ECO:0000256" key="1">
    <source>
        <dbReference type="SAM" id="Phobius"/>
    </source>
</evidence>
<gene>
    <name evidence="3" type="ORF">MAQ5080_00371</name>
</gene>
<feature type="transmembrane region" description="Helical" evidence="1">
    <location>
        <begin position="164"/>
        <end position="184"/>
    </location>
</feature>
<reference evidence="3 4" key="1">
    <citation type="submission" date="2016-06" db="EMBL/GenBank/DDBJ databases">
        <authorList>
            <person name="Kjaerup R.B."/>
            <person name="Dalgaard T.S."/>
            <person name="Juul-Madsen H.R."/>
        </authorList>
    </citation>
    <scope>NUCLEOTIDE SEQUENCE [LARGE SCALE GENOMIC DNA]</scope>
    <source>
        <strain evidence="3 4">CECT 5080</strain>
    </source>
</reference>
<keyword evidence="1" id="KW-0472">Membrane</keyword>
<keyword evidence="3" id="KW-0012">Acyltransferase</keyword>
<dbReference type="GO" id="GO:0000271">
    <property type="term" value="P:polysaccharide biosynthetic process"/>
    <property type="evidence" value="ECO:0007669"/>
    <property type="project" value="TreeGrafter"/>
</dbReference>
<feature type="transmembrane region" description="Helical" evidence="1">
    <location>
        <begin position="329"/>
        <end position="348"/>
    </location>
</feature>
<dbReference type="AlphaFoldDB" id="A0A1A8T284"/>
<accession>A0A1A8T284</accession>
<feature type="transmembrane region" description="Helical" evidence="1">
    <location>
        <begin position="271"/>
        <end position="291"/>
    </location>
</feature>
<feature type="transmembrane region" description="Helical" evidence="1">
    <location>
        <begin position="21"/>
        <end position="41"/>
    </location>
</feature>
<dbReference type="EMBL" id="FLOC01000001">
    <property type="protein sequence ID" value="SBS25804.1"/>
    <property type="molecule type" value="Genomic_DNA"/>
</dbReference>
<dbReference type="InterPro" id="IPR050879">
    <property type="entry name" value="Acyltransferase_3"/>
</dbReference>
<evidence type="ECO:0000259" key="2">
    <source>
        <dbReference type="Pfam" id="PF01757"/>
    </source>
</evidence>
<organism evidence="3 4">
    <name type="scientific">Marinomonas aquimarina</name>
    <dbReference type="NCBI Taxonomy" id="295068"/>
    <lineage>
        <taxon>Bacteria</taxon>
        <taxon>Pseudomonadati</taxon>
        <taxon>Pseudomonadota</taxon>
        <taxon>Gammaproteobacteria</taxon>
        <taxon>Oceanospirillales</taxon>
        <taxon>Oceanospirillaceae</taxon>
        <taxon>Marinomonas</taxon>
    </lineage>
</organism>
<keyword evidence="1" id="KW-1133">Transmembrane helix</keyword>